<organism evidence="1 2">
    <name type="scientific">Gemmiger formicilis</name>
    <dbReference type="NCBI Taxonomy" id="745368"/>
    <lineage>
        <taxon>Bacteria</taxon>
        <taxon>Bacillati</taxon>
        <taxon>Bacillota</taxon>
        <taxon>Clostridia</taxon>
        <taxon>Eubacteriales</taxon>
        <taxon>Gemmiger</taxon>
    </lineage>
</organism>
<gene>
    <name evidence="1" type="ORF">SAMN02745178_00941</name>
</gene>
<dbReference type="GeneID" id="93337419"/>
<dbReference type="RefSeq" id="WP_078783943.1">
    <property type="nucleotide sequence ID" value="NZ_FUYF01000004.1"/>
</dbReference>
<proteinExistence type="predicted"/>
<accession>A0A1T4WRP9</accession>
<dbReference type="Proteomes" id="UP000190286">
    <property type="component" value="Unassembled WGS sequence"/>
</dbReference>
<dbReference type="STRING" id="745368.SAMN02745178_00941"/>
<dbReference type="AlphaFoldDB" id="A0A1T4WRP9"/>
<dbReference type="EMBL" id="FUYF01000004">
    <property type="protein sequence ID" value="SKA80024.1"/>
    <property type="molecule type" value="Genomic_DNA"/>
</dbReference>
<reference evidence="1 2" key="1">
    <citation type="submission" date="2017-02" db="EMBL/GenBank/DDBJ databases">
        <authorList>
            <person name="Peterson S.W."/>
        </authorList>
    </citation>
    <scope>NUCLEOTIDE SEQUENCE [LARGE SCALE GENOMIC DNA]</scope>
    <source>
        <strain evidence="1 2">ATCC 27749</strain>
    </source>
</reference>
<evidence type="ECO:0000313" key="2">
    <source>
        <dbReference type="Proteomes" id="UP000190286"/>
    </source>
</evidence>
<name>A0A1T4WRP9_9FIRM</name>
<sequence>MSSKSKTLSAVGYASADIFLQVIRENMTPKMVAEAQELSKNTDGLALVYTISREDIDGAGVWREEKVYQYRNSDGGKCILMIGSGGEHTVWHIATADGYQPGSGCLLMTVQESLFYKTTVFKLRTDDPFIWG</sequence>
<evidence type="ECO:0000313" key="1">
    <source>
        <dbReference type="EMBL" id="SKA80024.1"/>
    </source>
</evidence>
<keyword evidence="2" id="KW-1185">Reference proteome</keyword>
<protein>
    <submittedName>
        <fullName evidence="1">Uncharacterized protein</fullName>
    </submittedName>
</protein>